<feature type="compositionally biased region" description="Low complexity" evidence="1">
    <location>
        <begin position="81"/>
        <end position="92"/>
    </location>
</feature>
<keyword evidence="3" id="KW-1185">Reference proteome</keyword>
<comment type="caution">
    <text evidence="2">The sequence shown here is derived from an EMBL/GenBank/DDBJ whole genome shotgun (WGS) entry which is preliminary data.</text>
</comment>
<evidence type="ECO:0000313" key="2">
    <source>
        <dbReference type="EMBL" id="VEL20937.1"/>
    </source>
</evidence>
<gene>
    <name evidence="2" type="ORF">PXEA_LOCUS14377</name>
</gene>
<dbReference type="AlphaFoldDB" id="A0A3S5AND8"/>
<name>A0A3S5AND8_9PLAT</name>
<feature type="region of interest" description="Disordered" evidence="1">
    <location>
        <begin position="57"/>
        <end position="104"/>
    </location>
</feature>
<evidence type="ECO:0000313" key="3">
    <source>
        <dbReference type="Proteomes" id="UP000784294"/>
    </source>
</evidence>
<reference evidence="2" key="1">
    <citation type="submission" date="2018-11" db="EMBL/GenBank/DDBJ databases">
        <authorList>
            <consortium name="Pathogen Informatics"/>
        </authorList>
    </citation>
    <scope>NUCLEOTIDE SEQUENCE</scope>
</reference>
<protein>
    <submittedName>
        <fullName evidence="2">Uncharacterized protein</fullName>
    </submittedName>
</protein>
<sequence length="104" mass="11069">MVASPFYISAAWSANPSTPKRPLIDLPEVQTLSPGSLLLSPACVSFTTPATTCSNITGRHSTHSRPGQNTIQDTQPIDECSSSSAEQSDSSSTFTTDPYKNCFV</sequence>
<proteinExistence type="predicted"/>
<dbReference type="Proteomes" id="UP000784294">
    <property type="component" value="Unassembled WGS sequence"/>
</dbReference>
<feature type="compositionally biased region" description="Polar residues" evidence="1">
    <location>
        <begin position="57"/>
        <end position="75"/>
    </location>
</feature>
<evidence type="ECO:0000256" key="1">
    <source>
        <dbReference type="SAM" id="MobiDB-lite"/>
    </source>
</evidence>
<organism evidence="2 3">
    <name type="scientific">Protopolystoma xenopodis</name>
    <dbReference type="NCBI Taxonomy" id="117903"/>
    <lineage>
        <taxon>Eukaryota</taxon>
        <taxon>Metazoa</taxon>
        <taxon>Spiralia</taxon>
        <taxon>Lophotrochozoa</taxon>
        <taxon>Platyhelminthes</taxon>
        <taxon>Monogenea</taxon>
        <taxon>Polyopisthocotylea</taxon>
        <taxon>Polystomatidea</taxon>
        <taxon>Polystomatidae</taxon>
        <taxon>Protopolystoma</taxon>
    </lineage>
</organism>
<accession>A0A3S5AND8</accession>
<dbReference type="EMBL" id="CAAALY010048690">
    <property type="protein sequence ID" value="VEL20937.1"/>
    <property type="molecule type" value="Genomic_DNA"/>
</dbReference>